<dbReference type="SUPFAM" id="SSF82171">
    <property type="entry name" value="DPP6 N-terminal domain-like"/>
    <property type="match status" value="1"/>
</dbReference>
<dbReference type="InterPro" id="IPR011042">
    <property type="entry name" value="6-blade_b-propeller_TolB-like"/>
</dbReference>
<name>A0A650CRB7_9CREN</name>
<evidence type="ECO:0000259" key="2">
    <source>
        <dbReference type="Pfam" id="PF00326"/>
    </source>
</evidence>
<feature type="domain" description="Peptidase S9 prolyl oligopeptidase catalytic" evidence="2">
    <location>
        <begin position="349"/>
        <end position="545"/>
    </location>
</feature>
<dbReference type="RefSeq" id="WP_156007835.1">
    <property type="nucleotide sequence ID" value="NZ_CP045483.1"/>
</dbReference>
<dbReference type="Proteomes" id="UP000423396">
    <property type="component" value="Chromosome"/>
</dbReference>
<dbReference type="GO" id="GO:0006508">
    <property type="term" value="P:proteolysis"/>
    <property type="evidence" value="ECO:0007669"/>
    <property type="project" value="InterPro"/>
</dbReference>
<accession>A0A650CRB7</accession>
<dbReference type="PANTHER" id="PTHR42776">
    <property type="entry name" value="SERINE PEPTIDASE S9 FAMILY MEMBER"/>
    <property type="match status" value="1"/>
</dbReference>
<dbReference type="GO" id="GO:0004252">
    <property type="term" value="F:serine-type endopeptidase activity"/>
    <property type="evidence" value="ECO:0007669"/>
    <property type="project" value="TreeGrafter"/>
</dbReference>
<dbReference type="InterPro" id="IPR029058">
    <property type="entry name" value="AB_hydrolase_fold"/>
</dbReference>
<dbReference type="SUPFAM" id="SSF53474">
    <property type="entry name" value="alpha/beta-Hydrolases"/>
    <property type="match status" value="1"/>
</dbReference>
<gene>
    <name evidence="3" type="ORF">D1868_10555</name>
</gene>
<dbReference type="OrthoDB" id="31240at2157"/>
<dbReference type="PANTHER" id="PTHR42776:SF27">
    <property type="entry name" value="DIPEPTIDYL PEPTIDASE FAMILY MEMBER 6"/>
    <property type="match status" value="1"/>
</dbReference>
<dbReference type="Pfam" id="PF00326">
    <property type="entry name" value="Peptidase_S9"/>
    <property type="match status" value="1"/>
</dbReference>
<dbReference type="Gene3D" id="2.120.10.30">
    <property type="entry name" value="TolB, C-terminal domain"/>
    <property type="match status" value="1"/>
</dbReference>
<evidence type="ECO:0000313" key="3">
    <source>
        <dbReference type="EMBL" id="QGR20384.1"/>
    </source>
</evidence>
<keyword evidence="1 3" id="KW-0378">Hydrolase</keyword>
<organism evidence="3 4">
    <name type="scientific">Stygiolobus azoricus</name>
    <dbReference type="NCBI Taxonomy" id="41675"/>
    <lineage>
        <taxon>Archaea</taxon>
        <taxon>Thermoproteota</taxon>
        <taxon>Thermoprotei</taxon>
        <taxon>Sulfolobales</taxon>
        <taxon>Sulfolobaceae</taxon>
        <taxon>Stygiolobus</taxon>
    </lineage>
</organism>
<evidence type="ECO:0000313" key="4">
    <source>
        <dbReference type="Proteomes" id="UP000423396"/>
    </source>
</evidence>
<dbReference type="Gene3D" id="3.40.50.1820">
    <property type="entry name" value="alpha/beta hydrolase"/>
    <property type="match status" value="1"/>
</dbReference>
<dbReference type="EMBL" id="CP045483">
    <property type="protein sequence ID" value="QGR20384.1"/>
    <property type="molecule type" value="Genomic_DNA"/>
</dbReference>
<keyword evidence="4" id="KW-1185">Reference proteome</keyword>
<reference evidence="3 4" key="1">
    <citation type="submission" date="2019-10" db="EMBL/GenBank/DDBJ databases">
        <title>Genome Sequences from Six Type Strain Members of the Archaeal Family Sulfolobaceae: Acidianus ambivalens, Acidianus infernus, Metallosphaera prunae, Stygiolobus azoricus, Sulfolobus metallicus, and Sulfurisphaera ohwakuensis.</title>
        <authorList>
            <person name="Counts J.A."/>
            <person name="Kelly R.M."/>
        </authorList>
    </citation>
    <scope>NUCLEOTIDE SEQUENCE [LARGE SCALE GENOMIC DNA]</scope>
    <source>
        <strain evidence="3 4">FC6</strain>
    </source>
</reference>
<dbReference type="GeneID" id="42799517"/>
<proteinExistence type="predicted"/>
<evidence type="ECO:0000256" key="1">
    <source>
        <dbReference type="ARBA" id="ARBA00022801"/>
    </source>
</evidence>
<sequence length="547" mass="62638">MEYEDLIKIKPVLDYDVDEKDSQIALIIRENKPEVYIYGENKVNTFGFPEEVVWADSDRLLITIDPEGGERRGIYEWEKGWEKPKPLLVDKYDNFSPMVTSHGILFISNRDGKTLHLYLYDGNNIENISKGEEPVGRYCTNGELIVYSQGIYDDNIYVSDFGGNTIKELSFNESEQIVPSENCFLNKDKFIFLSNHNDTFGLYSYDMKKDEISSIINVSDYDIQEAVVYNEEKILYTLIKDGKSELLQVPNIRLEKGGYIHDLKVVKNSVYYLMSKHSRATDLYVIEGKLSQRLTDSMNGVKDEFVSPSSITYDSDGIKIHALLYSRGNEDKGVVYIHGGPDFQCVDNFNPEIQFLVKKGFKVICPDYRGSTGYGRKFNHLNDKDLGGGDLHDVINAVKVLKVKKVAVTGASYGGYLTMMAVTKYPDLWCSAVAVVPFVNWFTEKQFEREVLKQYDEIKIGNDEALLRDRSPIFFVDRIRAPLMLLAGQNDPRCPAEETIQVVEELKKLGRQVEYKIYEGEGHGFIKIENYIDSIKRTVEFIANHCR</sequence>
<protein>
    <submittedName>
        <fullName evidence="3">Alpha/beta fold hydrolase</fullName>
    </submittedName>
</protein>
<dbReference type="KEGG" id="sazo:D1868_10555"/>
<dbReference type="AlphaFoldDB" id="A0A650CRB7"/>
<dbReference type="InterPro" id="IPR001375">
    <property type="entry name" value="Peptidase_S9_cat"/>
</dbReference>